<accession>A0A7T3V4U5</accession>
<dbReference type="Pfam" id="PF00005">
    <property type="entry name" value="ABC_tran"/>
    <property type="match status" value="2"/>
</dbReference>
<dbReference type="EMBL" id="CP064936">
    <property type="protein sequence ID" value="QQA00838.1"/>
    <property type="molecule type" value="Genomic_DNA"/>
</dbReference>
<evidence type="ECO:0000259" key="10">
    <source>
        <dbReference type="PROSITE" id="PS50893"/>
    </source>
</evidence>
<evidence type="ECO:0000256" key="7">
    <source>
        <dbReference type="ARBA" id="ARBA00022840"/>
    </source>
</evidence>
<dbReference type="RefSeq" id="WP_198442505.1">
    <property type="nucleotide sequence ID" value="NZ_CBCSHE010000022.1"/>
</dbReference>
<evidence type="ECO:0000256" key="9">
    <source>
        <dbReference type="ARBA" id="ARBA00023136"/>
    </source>
</evidence>
<dbReference type="InterPro" id="IPR050107">
    <property type="entry name" value="ABC_carbohydrate_import_ATPase"/>
</dbReference>
<keyword evidence="8" id="KW-1278">Translocase</keyword>
<keyword evidence="12" id="KW-1185">Reference proteome</keyword>
<evidence type="ECO:0000313" key="11">
    <source>
        <dbReference type="EMBL" id="QQA00838.1"/>
    </source>
</evidence>
<dbReference type="InterPro" id="IPR027417">
    <property type="entry name" value="P-loop_NTPase"/>
</dbReference>
<dbReference type="Gene3D" id="3.40.50.300">
    <property type="entry name" value="P-loop containing nucleotide triphosphate hydrolases"/>
    <property type="match status" value="2"/>
</dbReference>
<evidence type="ECO:0000256" key="3">
    <source>
        <dbReference type="ARBA" id="ARBA00022475"/>
    </source>
</evidence>
<keyword evidence="2" id="KW-0813">Transport</keyword>
<proteinExistence type="predicted"/>
<dbReference type="GO" id="GO:0016887">
    <property type="term" value="F:ATP hydrolysis activity"/>
    <property type="evidence" value="ECO:0007669"/>
    <property type="project" value="InterPro"/>
</dbReference>
<dbReference type="AlphaFoldDB" id="A0A7T3V4U5"/>
<keyword evidence="5" id="KW-0677">Repeat</keyword>
<sequence>MENENAVEVLNLTKSFGTVRSNQNISLSVKKGEILALLGENGSGKSTFVNMLAGIYAPESGSIIIDGKQMLFASPQEAISAGIGMVHQHFKLVEVMSALENITLGERKAGFFINRTRIRTKIEKLCGQFGFSVDLDKKVHSMAVSEKQTVEIIKMLYQGARILILDEPTAVLTPQETEKLFETLRRMKSEGCSVIIITHKLNEVMEISDRVAILRKGKLAGIVNTAESSEEEVAGMMIGGKLNLEYEYVKVPHGETPLLSVKNITCEDKSGAKKLDSLSFDLYAGEMLGVAGIVGSGQKELCEVLTGITKAAGSAMFENSELLEKTPLEIKKLGIRMSFVPEDRLGMGLVAGMDVTDNIILRSYDETKGIFVDRKSGIKSAIDIVSRYDISTPSINNVVKQLSGGNIQKVLLAREIEMNPKFLIVSYPFRGLDIGATKNIISMLNAQKKKGVGILLIAEDIDQLCAISDRLMVLHDGKNMGTVDPKTTTKETIGLMMMGKDMNGGAK</sequence>
<dbReference type="PROSITE" id="PS50893">
    <property type="entry name" value="ABC_TRANSPORTER_2"/>
    <property type="match status" value="2"/>
</dbReference>
<dbReference type="FunFam" id="3.40.50.300:FF:000127">
    <property type="entry name" value="Ribose import ATP-binding protein RbsA"/>
    <property type="match status" value="1"/>
</dbReference>
<dbReference type="PROSITE" id="PS00211">
    <property type="entry name" value="ABC_TRANSPORTER_1"/>
    <property type="match status" value="1"/>
</dbReference>
<reference evidence="11 12" key="1">
    <citation type="submission" date="2020-11" db="EMBL/GenBank/DDBJ databases">
        <title>Treponema Peruensis nv. sp., first commensal Treponema isolated from human feces.</title>
        <authorList>
            <person name="Belkhou C."/>
            <person name="Raes J."/>
        </authorList>
    </citation>
    <scope>NUCLEOTIDE SEQUENCE [LARGE SCALE GENOMIC DNA]</scope>
    <source>
        <strain evidence="11 12">RCC2812</strain>
    </source>
</reference>
<evidence type="ECO:0000256" key="8">
    <source>
        <dbReference type="ARBA" id="ARBA00022967"/>
    </source>
</evidence>
<gene>
    <name evidence="11" type="ORF">IWA51_11370</name>
</gene>
<dbReference type="PANTHER" id="PTHR43790">
    <property type="entry name" value="CARBOHYDRATE TRANSPORT ATP-BINDING PROTEIN MG119-RELATED"/>
    <property type="match status" value="1"/>
</dbReference>
<keyword evidence="7 11" id="KW-0067">ATP-binding</keyword>
<feature type="domain" description="ABC transporter" evidence="10">
    <location>
        <begin position="259"/>
        <end position="501"/>
    </location>
</feature>
<name>A0A7T3V4U5_9SPIR</name>
<evidence type="ECO:0000256" key="6">
    <source>
        <dbReference type="ARBA" id="ARBA00022741"/>
    </source>
</evidence>
<dbReference type="SUPFAM" id="SSF52540">
    <property type="entry name" value="P-loop containing nucleoside triphosphate hydrolases"/>
    <property type="match status" value="2"/>
</dbReference>
<evidence type="ECO:0000256" key="4">
    <source>
        <dbReference type="ARBA" id="ARBA00022597"/>
    </source>
</evidence>
<dbReference type="GO" id="GO:0005886">
    <property type="term" value="C:plasma membrane"/>
    <property type="evidence" value="ECO:0007669"/>
    <property type="project" value="UniProtKB-SubCell"/>
</dbReference>
<organism evidence="11 12">
    <name type="scientific">Treponema peruense</name>
    <dbReference type="NCBI Taxonomy" id="2787628"/>
    <lineage>
        <taxon>Bacteria</taxon>
        <taxon>Pseudomonadati</taxon>
        <taxon>Spirochaetota</taxon>
        <taxon>Spirochaetia</taxon>
        <taxon>Spirochaetales</taxon>
        <taxon>Treponemataceae</taxon>
        <taxon>Treponema</taxon>
    </lineage>
</organism>
<evidence type="ECO:0000256" key="1">
    <source>
        <dbReference type="ARBA" id="ARBA00004202"/>
    </source>
</evidence>
<comment type="subcellular location">
    <subcellularLocation>
        <location evidence="1">Cell membrane</location>
        <topology evidence="1">Peripheral membrane protein</topology>
    </subcellularLocation>
</comment>
<dbReference type="InterPro" id="IPR003593">
    <property type="entry name" value="AAA+_ATPase"/>
</dbReference>
<keyword evidence="3" id="KW-1003">Cell membrane</keyword>
<dbReference type="Proteomes" id="UP000595224">
    <property type="component" value="Chromosome"/>
</dbReference>
<evidence type="ECO:0000256" key="2">
    <source>
        <dbReference type="ARBA" id="ARBA00022448"/>
    </source>
</evidence>
<feature type="domain" description="ABC transporter" evidence="10">
    <location>
        <begin position="7"/>
        <end position="241"/>
    </location>
</feature>
<evidence type="ECO:0000256" key="5">
    <source>
        <dbReference type="ARBA" id="ARBA00022737"/>
    </source>
</evidence>
<keyword evidence="4" id="KW-0762">Sugar transport</keyword>
<dbReference type="GO" id="GO:0005524">
    <property type="term" value="F:ATP binding"/>
    <property type="evidence" value="ECO:0007669"/>
    <property type="project" value="UniProtKB-KW"/>
</dbReference>
<dbReference type="InterPro" id="IPR017871">
    <property type="entry name" value="ABC_transporter-like_CS"/>
</dbReference>
<keyword evidence="6" id="KW-0547">Nucleotide-binding</keyword>
<dbReference type="CDD" id="cd03216">
    <property type="entry name" value="ABC_Carb_Monos_I"/>
    <property type="match status" value="1"/>
</dbReference>
<protein>
    <submittedName>
        <fullName evidence="11">ABC transporter ATP-binding protein</fullName>
    </submittedName>
</protein>
<dbReference type="CDD" id="cd03215">
    <property type="entry name" value="ABC_Carb_Monos_II"/>
    <property type="match status" value="1"/>
</dbReference>
<dbReference type="SMART" id="SM00382">
    <property type="entry name" value="AAA"/>
    <property type="match status" value="1"/>
</dbReference>
<dbReference type="KEGG" id="tper:IWA51_11370"/>
<evidence type="ECO:0000313" key="12">
    <source>
        <dbReference type="Proteomes" id="UP000595224"/>
    </source>
</evidence>
<keyword evidence="9" id="KW-0472">Membrane</keyword>
<dbReference type="InterPro" id="IPR003439">
    <property type="entry name" value="ABC_transporter-like_ATP-bd"/>
</dbReference>
<dbReference type="PANTHER" id="PTHR43790:SF4">
    <property type="entry name" value="GUANOSINE IMPORT ATP-BINDING PROTEIN NUPO"/>
    <property type="match status" value="1"/>
</dbReference>